<dbReference type="AlphaFoldDB" id="A0A7W4YXD7"/>
<comment type="caution">
    <text evidence="2">The sequence shown here is derived from an EMBL/GenBank/DDBJ whole genome shotgun (WGS) entry which is preliminary data.</text>
</comment>
<reference evidence="2 3" key="1">
    <citation type="submission" date="2020-08" db="EMBL/GenBank/DDBJ databases">
        <title>The Agave Microbiome: Exploring the role of microbial communities in plant adaptations to desert environments.</title>
        <authorList>
            <person name="Partida-Martinez L.P."/>
        </authorList>
    </citation>
    <scope>NUCLEOTIDE SEQUENCE [LARGE SCALE GENOMIC DNA]</scope>
    <source>
        <strain evidence="2 3">AT3.9</strain>
    </source>
</reference>
<protein>
    <submittedName>
        <fullName evidence="2">Uncharacterized protein</fullName>
    </submittedName>
</protein>
<evidence type="ECO:0000256" key="1">
    <source>
        <dbReference type="SAM" id="MobiDB-lite"/>
    </source>
</evidence>
<keyword evidence="3" id="KW-1185">Reference proteome</keyword>
<sequence>MLRPQSTRPAPPARQFESAKTRGPIAARDRHVFDALLVATLDPAVRAIAPADPVTITLEGLPLPHVPDYQLETDSGTVVIDVCHPARIIVGRGRFEAAAAAFAAQGVAYERREPPQVHGTPLLMNARSVWGCRRVPVLAADQVRVLEVLRRLDPAPLAEVARAVREGDGVAVILALACRDLVELDLAAAPLGPETPVRRRRPLRRAGRLRPSEGGN</sequence>
<proteinExistence type="predicted"/>
<accession>A0A7W4YXD7</accession>
<dbReference type="Proteomes" id="UP000532010">
    <property type="component" value="Unassembled WGS sequence"/>
</dbReference>
<dbReference type="EMBL" id="JACHWB010000004">
    <property type="protein sequence ID" value="MBB3020405.1"/>
    <property type="molecule type" value="Genomic_DNA"/>
</dbReference>
<evidence type="ECO:0000313" key="2">
    <source>
        <dbReference type="EMBL" id="MBB3020405.1"/>
    </source>
</evidence>
<feature type="region of interest" description="Disordered" evidence="1">
    <location>
        <begin position="1"/>
        <end position="22"/>
    </location>
</feature>
<feature type="compositionally biased region" description="Basic residues" evidence="1">
    <location>
        <begin position="198"/>
        <end position="208"/>
    </location>
</feature>
<dbReference type="RefSeq" id="WP_183452351.1">
    <property type="nucleotide sequence ID" value="NZ_JACHWB010000004.1"/>
</dbReference>
<name>A0A7W4YXD7_9HYPH</name>
<gene>
    <name evidence="2" type="ORF">FHR70_003486</name>
</gene>
<organism evidence="2 3">
    <name type="scientific">Microvirga lupini</name>
    <dbReference type="NCBI Taxonomy" id="420324"/>
    <lineage>
        <taxon>Bacteria</taxon>
        <taxon>Pseudomonadati</taxon>
        <taxon>Pseudomonadota</taxon>
        <taxon>Alphaproteobacteria</taxon>
        <taxon>Hyphomicrobiales</taxon>
        <taxon>Methylobacteriaceae</taxon>
        <taxon>Microvirga</taxon>
    </lineage>
</organism>
<feature type="region of interest" description="Disordered" evidence="1">
    <location>
        <begin position="195"/>
        <end position="216"/>
    </location>
</feature>
<evidence type="ECO:0000313" key="3">
    <source>
        <dbReference type="Proteomes" id="UP000532010"/>
    </source>
</evidence>